<keyword evidence="1" id="KW-1133">Transmembrane helix</keyword>
<keyword evidence="1" id="KW-0812">Transmembrane</keyword>
<reference evidence="3" key="1">
    <citation type="journal article" date="2014" name="Int. J. Syst. Evol. Microbiol.">
        <title>Complete genome sequence of Corynebacterium casei LMG S-19264T (=DSM 44701T), isolated from a smear-ripened cheese.</title>
        <authorList>
            <consortium name="US DOE Joint Genome Institute (JGI-PGF)"/>
            <person name="Walter F."/>
            <person name="Albersmeier A."/>
            <person name="Kalinowski J."/>
            <person name="Ruckert C."/>
        </authorList>
    </citation>
    <scope>NUCLEOTIDE SEQUENCE</scope>
    <source>
        <strain evidence="3">CGMCC 1.15760</strain>
    </source>
</reference>
<accession>A0A917D666</accession>
<dbReference type="EMBL" id="BMJT01000001">
    <property type="protein sequence ID" value="GGG12344.1"/>
    <property type="molecule type" value="Genomic_DNA"/>
</dbReference>
<keyword evidence="4" id="KW-1185">Reference proteome</keyword>
<dbReference type="RefSeq" id="WP_188613271.1">
    <property type="nucleotide sequence ID" value="NZ_BMJT01000001.1"/>
</dbReference>
<reference evidence="3" key="2">
    <citation type="submission" date="2020-09" db="EMBL/GenBank/DDBJ databases">
        <authorList>
            <person name="Sun Q."/>
            <person name="Zhou Y."/>
        </authorList>
    </citation>
    <scope>NUCLEOTIDE SEQUENCE</scope>
    <source>
        <strain evidence="3">CGMCC 1.15760</strain>
    </source>
</reference>
<dbReference type="AlphaFoldDB" id="A0A917D666"/>
<keyword evidence="1" id="KW-0472">Membrane</keyword>
<proteinExistence type="predicted"/>
<feature type="transmembrane region" description="Helical" evidence="1">
    <location>
        <begin position="7"/>
        <end position="23"/>
    </location>
</feature>
<evidence type="ECO:0000259" key="2">
    <source>
        <dbReference type="Pfam" id="PF01882"/>
    </source>
</evidence>
<feature type="domain" description="DUF58" evidence="2">
    <location>
        <begin position="193"/>
        <end position="237"/>
    </location>
</feature>
<evidence type="ECO:0000313" key="4">
    <source>
        <dbReference type="Proteomes" id="UP000616608"/>
    </source>
</evidence>
<dbReference type="Proteomes" id="UP000616608">
    <property type="component" value="Unassembled WGS sequence"/>
</dbReference>
<gene>
    <name evidence="3" type="ORF">GCM10007425_03320</name>
</gene>
<dbReference type="PANTHER" id="PTHR34351">
    <property type="entry name" value="SLR1927 PROTEIN-RELATED"/>
    <property type="match status" value="1"/>
</dbReference>
<evidence type="ECO:0000256" key="1">
    <source>
        <dbReference type="SAM" id="Phobius"/>
    </source>
</evidence>
<protein>
    <recommendedName>
        <fullName evidence="2">DUF58 domain-containing protein</fullName>
    </recommendedName>
</protein>
<dbReference type="Pfam" id="PF01882">
    <property type="entry name" value="DUF58"/>
    <property type="match status" value="1"/>
</dbReference>
<feature type="transmembrane region" description="Helical" evidence="1">
    <location>
        <begin position="29"/>
        <end position="48"/>
    </location>
</feature>
<comment type="caution">
    <text evidence="3">The sequence shown here is derived from an EMBL/GenBank/DDBJ whole genome shotgun (WGS) entry which is preliminary data.</text>
</comment>
<name>A0A917D666_9BACI</name>
<evidence type="ECO:0000313" key="3">
    <source>
        <dbReference type="EMBL" id="GGG12344.1"/>
    </source>
</evidence>
<dbReference type="InterPro" id="IPR002881">
    <property type="entry name" value="DUF58"/>
</dbReference>
<sequence length="324" mass="37664">MTLRASVVSLIWLISLIIYAVFVPSRLSLILLILTMMYLAWLFLTLRYQTKKVHMALQMSSEVDEQPYVVFTNHSKLPVYHMALQYKVTHQYTGEVITDEITLSLKSQAQQRVALPITASWYGMATVQTTHLTYYDAIHLFTQRRSLQEAGILFLLPSIANVNKAISAAMYQAENEQNIMAHQMTDGTHFNEIKLYQPGDAVKMIHWKVSSKLDDLYVKRWEAEQEERLVMSIDTTTIANDITRYNKLIEHVYGYLHTAINYQKQVDFLLYLQGWEHTLVEHEHQVMLLIKKIMACTKDELMHHSSMLYQQEDAMIIKVSGEQI</sequence>
<organism evidence="3 4">
    <name type="scientific">Lysinibacillus alkalisoli</name>
    <dbReference type="NCBI Taxonomy" id="1911548"/>
    <lineage>
        <taxon>Bacteria</taxon>
        <taxon>Bacillati</taxon>
        <taxon>Bacillota</taxon>
        <taxon>Bacilli</taxon>
        <taxon>Bacillales</taxon>
        <taxon>Bacillaceae</taxon>
        <taxon>Lysinibacillus</taxon>
    </lineage>
</organism>